<protein>
    <submittedName>
        <fullName evidence="2">Phosphoketolase</fullName>
    </submittedName>
</protein>
<dbReference type="PANTHER" id="PTHR31273:SF0">
    <property type="entry name" value="PHOSPHOKETOLASE-RELATED"/>
    <property type="match status" value="1"/>
</dbReference>
<reference evidence="2" key="1">
    <citation type="submission" date="2013-08" db="EMBL/GenBank/DDBJ databases">
        <authorList>
            <person name="Mendez C."/>
            <person name="Richter M."/>
            <person name="Ferrer M."/>
            <person name="Sanchez J."/>
        </authorList>
    </citation>
    <scope>NUCLEOTIDE SEQUENCE</scope>
</reference>
<dbReference type="EMBL" id="AUZZ01003777">
    <property type="protein sequence ID" value="EQD55998.1"/>
    <property type="molecule type" value="Genomic_DNA"/>
</dbReference>
<sequence length="84" mass="9513">QVPIAISATTPPEHLRQLEDWLKSYRPEELFDVHGRLHPELAELAPKGARRMGANPHANGGILLRDLRMPDFPRLCLRRADAGR</sequence>
<organism evidence="2">
    <name type="scientific">mine drainage metagenome</name>
    <dbReference type="NCBI Taxonomy" id="410659"/>
    <lineage>
        <taxon>unclassified sequences</taxon>
        <taxon>metagenomes</taxon>
        <taxon>ecological metagenomes</taxon>
    </lineage>
</organism>
<dbReference type="GO" id="GO:0005975">
    <property type="term" value="P:carbohydrate metabolic process"/>
    <property type="evidence" value="ECO:0007669"/>
    <property type="project" value="InterPro"/>
</dbReference>
<dbReference type="SUPFAM" id="SSF52518">
    <property type="entry name" value="Thiamin diphosphate-binding fold (THDP-binding)"/>
    <property type="match status" value="1"/>
</dbReference>
<dbReference type="AlphaFoldDB" id="T1AH72"/>
<dbReference type="InterPro" id="IPR005593">
    <property type="entry name" value="Xul5P/Fru6P_PKetolase"/>
</dbReference>
<dbReference type="Pfam" id="PF09364">
    <property type="entry name" value="XFP_N"/>
    <property type="match status" value="1"/>
</dbReference>
<comment type="caution">
    <text evidence="2">The sequence shown here is derived from an EMBL/GenBank/DDBJ whole genome shotgun (WGS) entry which is preliminary data.</text>
</comment>
<name>T1AH72_9ZZZZ</name>
<feature type="domain" description="Xylulose 5-phosphate/Fructose 6-phosphate phosphoketolase N-terminal" evidence="1">
    <location>
        <begin position="1"/>
        <end position="62"/>
    </location>
</feature>
<evidence type="ECO:0000259" key="1">
    <source>
        <dbReference type="Pfam" id="PF09364"/>
    </source>
</evidence>
<dbReference type="InterPro" id="IPR018970">
    <property type="entry name" value="Xul5P/Fru6P_PKetolase_N"/>
</dbReference>
<proteinExistence type="predicted"/>
<evidence type="ECO:0000313" key="2">
    <source>
        <dbReference type="EMBL" id="EQD55998.1"/>
    </source>
</evidence>
<dbReference type="PANTHER" id="PTHR31273">
    <property type="entry name" value="PHOSPHOKETOLASE-RELATED"/>
    <property type="match status" value="1"/>
</dbReference>
<gene>
    <name evidence="2" type="ORF">B2A_05436</name>
</gene>
<dbReference type="InterPro" id="IPR029061">
    <property type="entry name" value="THDP-binding"/>
</dbReference>
<reference evidence="2" key="2">
    <citation type="journal article" date="2014" name="ISME J.">
        <title>Microbial stratification in low pH oxic and suboxic macroscopic growths along an acid mine drainage.</title>
        <authorList>
            <person name="Mendez-Garcia C."/>
            <person name="Mesa V."/>
            <person name="Sprenger R.R."/>
            <person name="Richter M."/>
            <person name="Diez M.S."/>
            <person name="Solano J."/>
            <person name="Bargiela R."/>
            <person name="Golyshina O.V."/>
            <person name="Manteca A."/>
            <person name="Ramos J.L."/>
            <person name="Gallego J.R."/>
            <person name="Llorente I."/>
            <person name="Martins Dos Santos V.A."/>
            <person name="Jensen O.N."/>
            <person name="Pelaez A.I."/>
            <person name="Sanchez J."/>
            <person name="Ferrer M."/>
        </authorList>
    </citation>
    <scope>NUCLEOTIDE SEQUENCE</scope>
</reference>
<dbReference type="GO" id="GO:0016832">
    <property type="term" value="F:aldehyde-lyase activity"/>
    <property type="evidence" value="ECO:0007669"/>
    <property type="project" value="InterPro"/>
</dbReference>
<dbReference type="Gene3D" id="3.40.50.970">
    <property type="match status" value="1"/>
</dbReference>
<feature type="non-terminal residue" evidence="2">
    <location>
        <position position="1"/>
    </location>
</feature>
<accession>T1AH72</accession>
<feature type="non-terminal residue" evidence="2">
    <location>
        <position position="84"/>
    </location>
</feature>